<organism evidence="1 2">
    <name type="scientific">Mycena maculata</name>
    <dbReference type="NCBI Taxonomy" id="230809"/>
    <lineage>
        <taxon>Eukaryota</taxon>
        <taxon>Fungi</taxon>
        <taxon>Dikarya</taxon>
        <taxon>Basidiomycota</taxon>
        <taxon>Agaricomycotina</taxon>
        <taxon>Agaricomycetes</taxon>
        <taxon>Agaricomycetidae</taxon>
        <taxon>Agaricales</taxon>
        <taxon>Marasmiineae</taxon>
        <taxon>Mycenaceae</taxon>
        <taxon>Mycena</taxon>
    </lineage>
</organism>
<dbReference type="AlphaFoldDB" id="A0AAD7HW61"/>
<sequence>MAAAAPFDDPSAWRQKGYLYRDVPAAVQTHVRIQTQMSPLIRGLYLPHQKLSVVNLAKFILPPMAFTPTEYKIPTNHSFFSKDANHSDLESLTQITVPPPTLIGQLISEVRQRYLEGMESIHIPWTNQLFPLWVLDLWGEFHRNVAPNVTAWAKGIEWLLELTPLHPREVKITMHALTTLAWTGNIPAEDTTGLGLPRSLGDPIESLAIYLSRNWFASRQIDQMLDLILYDIKKAVPTRQIRGMTTAITTEILVQYRKSLRDYDPKMEHFLQRFGRSLQDGVEFTGLFHVHNNHWVCYIHATSPVFSSTFR</sequence>
<gene>
    <name evidence="1" type="ORF">DFH07DRAFT_969455</name>
</gene>
<reference evidence="1" key="1">
    <citation type="submission" date="2023-03" db="EMBL/GenBank/DDBJ databases">
        <title>Massive genome expansion in bonnet fungi (Mycena s.s.) driven by repeated elements and novel gene families across ecological guilds.</title>
        <authorList>
            <consortium name="Lawrence Berkeley National Laboratory"/>
            <person name="Harder C.B."/>
            <person name="Miyauchi S."/>
            <person name="Viragh M."/>
            <person name="Kuo A."/>
            <person name="Thoen E."/>
            <person name="Andreopoulos B."/>
            <person name="Lu D."/>
            <person name="Skrede I."/>
            <person name="Drula E."/>
            <person name="Henrissat B."/>
            <person name="Morin E."/>
            <person name="Kohler A."/>
            <person name="Barry K."/>
            <person name="LaButti K."/>
            <person name="Morin E."/>
            <person name="Salamov A."/>
            <person name="Lipzen A."/>
            <person name="Mereny Z."/>
            <person name="Hegedus B."/>
            <person name="Baldrian P."/>
            <person name="Stursova M."/>
            <person name="Weitz H."/>
            <person name="Taylor A."/>
            <person name="Grigoriev I.V."/>
            <person name="Nagy L.G."/>
            <person name="Martin F."/>
            <person name="Kauserud H."/>
        </authorList>
    </citation>
    <scope>NUCLEOTIDE SEQUENCE</scope>
    <source>
        <strain evidence="1">CBHHK188m</strain>
    </source>
</reference>
<evidence type="ECO:0000313" key="2">
    <source>
        <dbReference type="Proteomes" id="UP001215280"/>
    </source>
</evidence>
<comment type="caution">
    <text evidence="1">The sequence shown here is derived from an EMBL/GenBank/DDBJ whole genome shotgun (WGS) entry which is preliminary data.</text>
</comment>
<keyword evidence="2" id="KW-1185">Reference proteome</keyword>
<name>A0AAD7HW61_9AGAR</name>
<evidence type="ECO:0000313" key="1">
    <source>
        <dbReference type="EMBL" id="KAJ7729709.1"/>
    </source>
</evidence>
<accession>A0AAD7HW61</accession>
<proteinExistence type="predicted"/>
<dbReference type="Proteomes" id="UP001215280">
    <property type="component" value="Unassembled WGS sequence"/>
</dbReference>
<dbReference type="EMBL" id="JARJLG010000196">
    <property type="protein sequence ID" value="KAJ7729709.1"/>
    <property type="molecule type" value="Genomic_DNA"/>
</dbReference>
<protein>
    <submittedName>
        <fullName evidence="1">Uncharacterized protein</fullName>
    </submittedName>
</protein>